<keyword evidence="4" id="KW-0547">Nucleotide-binding</keyword>
<evidence type="ECO:0000259" key="8">
    <source>
        <dbReference type="PROSITE" id="PS50893"/>
    </source>
</evidence>
<keyword evidence="3" id="KW-0997">Cell inner membrane</keyword>
<dbReference type="InterPro" id="IPR017871">
    <property type="entry name" value="ABC_transporter-like_CS"/>
</dbReference>
<dbReference type="InterPro" id="IPR050093">
    <property type="entry name" value="ABC_SmlMolc_Importer"/>
</dbReference>
<evidence type="ECO:0000256" key="1">
    <source>
        <dbReference type="ARBA" id="ARBA00022448"/>
    </source>
</evidence>
<sequence>MLQLDHVQSDSDGFRLSADLTLPDTGRIAVIGPSGAGKSTLLDLIAGFRAPSAGRIRLNGQDITSLPPARRPVSILFQDNNLFPHLSVGSNLMLALRPRGGRTRPEDHSRIENALHAVGLDQMGNRRPATLSGGQQSRAALARVLIQARPVLLLDEPFSALGPALRAEMLGVVQDVSGKIGGLTIMVTHDPHGARKFADQTVLVADGVAHTPQDTESLFTDPPPALRAYLG</sequence>
<dbReference type="GO" id="GO:0005524">
    <property type="term" value="F:ATP binding"/>
    <property type="evidence" value="ECO:0007669"/>
    <property type="project" value="UniProtKB-KW"/>
</dbReference>
<dbReference type="RefSeq" id="WP_326296529.1">
    <property type="nucleotide sequence ID" value="NZ_JAYLLH010000006.1"/>
</dbReference>
<dbReference type="SMART" id="SM00382">
    <property type="entry name" value="AAA"/>
    <property type="match status" value="1"/>
</dbReference>
<evidence type="ECO:0000256" key="5">
    <source>
        <dbReference type="ARBA" id="ARBA00022840"/>
    </source>
</evidence>
<reference evidence="9 10" key="1">
    <citation type="submission" date="2024-01" db="EMBL/GenBank/DDBJ databases">
        <title>Mesobacterium rodlantinim sp. nov., isolated from shallow sea hydrothermal systems off Kueishantao Island.</title>
        <authorList>
            <person name="Su Z."/>
            <person name="Tang K."/>
        </authorList>
    </citation>
    <scope>NUCLEOTIDE SEQUENCE [LARGE SCALE GENOMIC DNA]</scope>
    <source>
        <strain evidence="9 10">TK19101</strain>
    </source>
</reference>
<dbReference type="SUPFAM" id="SSF52540">
    <property type="entry name" value="P-loop containing nucleoside triphosphate hydrolases"/>
    <property type="match status" value="1"/>
</dbReference>
<dbReference type="Pfam" id="PF00005">
    <property type="entry name" value="ABC_tran"/>
    <property type="match status" value="1"/>
</dbReference>
<dbReference type="InterPro" id="IPR027417">
    <property type="entry name" value="P-loop_NTPase"/>
</dbReference>
<dbReference type="Gene3D" id="3.40.50.300">
    <property type="entry name" value="P-loop containing nucleotide triphosphate hydrolases"/>
    <property type="match status" value="1"/>
</dbReference>
<evidence type="ECO:0000256" key="2">
    <source>
        <dbReference type="ARBA" id="ARBA00022475"/>
    </source>
</evidence>
<evidence type="ECO:0000256" key="6">
    <source>
        <dbReference type="ARBA" id="ARBA00022967"/>
    </source>
</evidence>
<dbReference type="InterPro" id="IPR003439">
    <property type="entry name" value="ABC_transporter-like_ATP-bd"/>
</dbReference>
<accession>A0ABU6HEJ6</accession>
<keyword evidence="6" id="KW-1278">Translocase</keyword>
<keyword evidence="1" id="KW-0813">Transport</keyword>
<evidence type="ECO:0000256" key="4">
    <source>
        <dbReference type="ARBA" id="ARBA00022741"/>
    </source>
</evidence>
<gene>
    <name evidence="9" type="ORF">VK792_06330</name>
</gene>
<dbReference type="PANTHER" id="PTHR42781">
    <property type="entry name" value="SPERMIDINE/PUTRESCINE IMPORT ATP-BINDING PROTEIN POTA"/>
    <property type="match status" value="1"/>
</dbReference>
<keyword evidence="5 9" id="KW-0067">ATP-binding</keyword>
<dbReference type="PROSITE" id="PS50893">
    <property type="entry name" value="ABC_TRANSPORTER_2"/>
    <property type="match status" value="1"/>
</dbReference>
<keyword evidence="10" id="KW-1185">Reference proteome</keyword>
<dbReference type="PROSITE" id="PS00211">
    <property type="entry name" value="ABC_TRANSPORTER_1"/>
    <property type="match status" value="1"/>
</dbReference>
<protein>
    <submittedName>
        <fullName evidence="9">ATP-binding cassette domain-containing protein</fullName>
    </submittedName>
</protein>
<evidence type="ECO:0000256" key="3">
    <source>
        <dbReference type="ARBA" id="ARBA00022519"/>
    </source>
</evidence>
<proteinExistence type="predicted"/>
<keyword evidence="7" id="KW-0472">Membrane</keyword>
<dbReference type="EMBL" id="JAYLLH010000006">
    <property type="protein sequence ID" value="MEC3860894.1"/>
    <property type="molecule type" value="Genomic_DNA"/>
</dbReference>
<evidence type="ECO:0000313" key="9">
    <source>
        <dbReference type="EMBL" id="MEC3860894.1"/>
    </source>
</evidence>
<organism evidence="9 10">
    <name type="scientific">Mesobacterium hydrothermale</name>
    <dbReference type="NCBI Taxonomy" id="3111907"/>
    <lineage>
        <taxon>Bacteria</taxon>
        <taxon>Pseudomonadati</taxon>
        <taxon>Pseudomonadota</taxon>
        <taxon>Alphaproteobacteria</taxon>
        <taxon>Rhodobacterales</taxon>
        <taxon>Roseobacteraceae</taxon>
        <taxon>Mesobacterium</taxon>
    </lineage>
</organism>
<comment type="caution">
    <text evidence="9">The sequence shown here is derived from an EMBL/GenBank/DDBJ whole genome shotgun (WGS) entry which is preliminary data.</text>
</comment>
<name>A0ABU6HEJ6_9RHOB</name>
<dbReference type="PANTHER" id="PTHR42781:SF1">
    <property type="entry name" value="THIAMINE IMPORT ATP-BINDING PROTEIN THIQ"/>
    <property type="match status" value="1"/>
</dbReference>
<dbReference type="Proteomes" id="UP001348149">
    <property type="component" value="Unassembled WGS sequence"/>
</dbReference>
<evidence type="ECO:0000256" key="7">
    <source>
        <dbReference type="ARBA" id="ARBA00023136"/>
    </source>
</evidence>
<evidence type="ECO:0000313" key="10">
    <source>
        <dbReference type="Proteomes" id="UP001348149"/>
    </source>
</evidence>
<dbReference type="InterPro" id="IPR003593">
    <property type="entry name" value="AAA+_ATPase"/>
</dbReference>
<feature type="domain" description="ABC transporter" evidence="8">
    <location>
        <begin position="2"/>
        <end position="231"/>
    </location>
</feature>
<keyword evidence="2" id="KW-1003">Cell membrane</keyword>